<comment type="similarity">
    <text evidence="1">Belongs to the NmrA-type oxidoreductase family. Isoflavone reductase subfamily.</text>
</comment>
<dbReference type="InterPro" id="IPR008030">
    <property type="entry name" value="NmrA-like"/>
</dbReference>
<proteinExistence type="evidence at transcript level"/>
<evidence type="ECO:0000256" key="3">
    <source>
        <dbReference type="ARBA" id="ARBA00023002"/>
    </source>
</evidence>
<evidence type="ECO:0000259" key="4">
    <source>
        <dbReference type="Pfam" id="PF05368"/>
    </source>
</evidence>
<dbReference type="GO" id="GO:0009807">
    <property type="term" value="P:lignan biosynthetic process"/>
    <property type="evidence" value="ECO:0007669"/>
    <property type="project" value="UniProtKB-ARBA"/>
</dbReference>
<keyword evidence="2" id="KW-0521">NADP</keyword>
<dbReference type="CDD" id="cd05259">
    <property type="entry name" value="PCBER_SDR_a"/>
    <property type="match status" value="1"/>
</dbReference>
<dbReference type="EMBL" id="MK058506">
    <property type="protein sequence ID" value="QCX36384.1"/>
    <property type="molecule type" value="mRNA"/>
</dbReference>
<evidence type="ECO:0000313" key="5">
    <source>
        <dbReference type="EMBL" id="QCX36384.1"/>
    </source>
</evidence>
<dbReference type="Gene3D" id="3.90.25.10">
    <property type="entry name" value="UDP-galactose 4-epimerase, domain 1"/>
    <property type="match status" value="1"/>
</dbReference>
<reference evidence="5" key="1">
    <citation type="journal article" date="2019" name="Nat. Plants">
        <title>The biosynthetic origin of psychoactive kavalactones in kava.</title>
        <authorList>
            <person name="Pluskal T."/>
            <person name="Torrens-Spence M.P."/>
            <person name="Fallon T.R."/>
            <person name="De Abreu A."/>
            <person name="Shi C.H."/>
            <person name="Weng J.K."/>
        </authorList>
    </citation>
    <scope>NUCLEOTIDE SEQUENCE</scope>
</reference>
<dbReference type="Pfam" id="PF05368">
    <property type="entry name" value="NmrA"/>
    <property type="match status" value="1"/>
</dbReference>
<dbReference type="SUPFAM" id="SSF51735">
    <property type="entry name" value="NAD(P)-binding Rossmann-fold domains"/>
    <property type="match status" value="1"/>
</dbReference>
<dbReference type="GO" id="GO:0010283">
    <property type="term" value="F:pinoresinol reductase activity"/>
    <property type="evidence" value="ECO:0007669"/>
    <property type="project" value="UniProtKB-ARBA"/>
</dbReference>
<feature type="domain" description="NmrA-like" evidence="4">
    <location>
        <begin position="4"/>
        <end position="309"/>
    </location>
</feature>
<sequence length="313" mass="35137">MADMKDRVLIVGATGFLGRRLVKASIALGHPTFALSRPDIVSDAEKVQILVGLKMQGAKLLQGSLDDHQSLVSALKQVDVVISALAGNHLRHAILEQLKLVEAIKEVGTIKRFLPSEFGFDVDRMEHAISPGDLIFVDKRVVRRAIEQAAIPYTYVSANCFNSYFLSGLAQIARFMPSTDHVFIYGSGDHKCIWVDEDDIAMYVLMTVNDPRTLNKTVYLRPPQNILSQKEVVAIWEGLIGKQLEKTFLSDQELLGMMDKFEVPHQMGVAHLYQIFCNGDLDFEVEGPDRVDSNDLYPGYKYVTAEEYLKRFV</sequence>
<dbReference type="InterPro" id="IPR050608">
    <property type="entry name" value="NmrA-type/Isoflavone_red_sf"/>
</dbReference>
<organism evidence="5">
    <name type="scientific">Piper methysticum</name>
    <dbReference type="NCBI Taxonomy" id="130404"/>
    <lineage>
        <taxon>Eukaryota</taxon>
        <taxon>Viridiplantae</taxon>
        <taxon>Streptophyta</taxon>
        <taxon>Embryophyta</taxon>
        <taxon>Tracheophyta</taxon>
        <taxon>Spermatophyta</taxon>
        <taxon>Magnoliopsida</taxon>
        <taxon>Magnoliidae</taxon>
        <taxon>Piperales</taxon>
        <taxon>Piperaceae</taxon>
        <taxon>Piper</taxon>
    </lineage>
</organism>
<name>A0A4Y5QNL9_9MAGN</name>
<dbReference type="Gene3D" id="3.40.50.720">
    <property type="entry name" value="NAD(P)-binding Rossmann-like Domain"/>
    <property type="match status" value="1"/>
</dbReference>
<dbReference type="PANTHER" id="PTHR43349">
    <property type="entry name" value="PINORESINOL REDUCTASE-RELATED"/>
    <property type="match status" value="1"/>
</dbReference>
<dbReference type="AlphaFoldDB" id="A0A4Y5QNL9"/>
<evidence type="ECO:0000256" key="2">
    <source>
        <dbReference type="ARBA" id="ARBA00022857"/>
    </source>
</evidence>
<keyword evidence="3" id="KW-0560">Oxidoreductase</keyword>
<dbReference type="PANTHER" id="PTHR43349:SF4">
    <property type="entry name" value="PINORESINOL REDUCTASE 1-RELATED"/>
    <property type="match status" value="1"/>
</dbReference>
<protein>
    <submittedName>
        <fullName evidence="5">RDCT3</fullName>
    </submittedName>
</protein>
<dbReference type="InterPro" id="IPR045312">
    <property type="entry name" value="PCBER-like"/>
</dbReference>
<accession>A0A4Y5QNL9</accession>
<evidence type="ECO:0000256" key="1">
    <source>
        <dbReference type="ARBA" id="ARBA00005725"/>
    </source>
</evidence>
<dbReference type="InterPro" id="IPR036291">
    <property type="entry name" value="NAD(P)-bd_dom_sf"/>
</dbReference>